<evidence type="ECO:0000259" key="8">
    <source>
        <dbReference type="Pfam" id="PF17768"/>
    </source>
</evidence>
<dbReference type="Proteomes" id="UP000242705">
    <property type="component" value="Unassembled WGS sequence"/>
</dbReference>
<organism evidence="9 10">
    <name type="scientific">Sulfobacillus thermosulfidooxidans</name>
    <dbReference type="NCBI Taxonomy" id="28034"/>
    <lineage>
        <taxon>Bacteria</taxon>
        <taxon>Bacillati</taxon>
        <taxon>Bacillota</taxon>
        <taxon>Clostridia</taxon>
        <taxon>Eubacteriales</taxon>
        <taxon>Clostridiales Family XVII. Incertae Sedis</taxon>
        <taxon>Sulfobacillus</taxon>
    </lineage>
</organism>
<accession>A0A2T2X459</accession>
<dbReference type="SUPFAM" id="SSF64182">
    <property type="entry name" value="DHH phosphoesterases"/>
    <property type="match status" value="1"/>
</dbReference>
<feature type="domain" description="DHHA1" evidence="7">
    <location>
        <begin position="352"/>
        <end position="428"/>
    </location>
</feature>
<evidence type="ECO:0000256" key="2">
    <source>
        <dbReference type="ARBA" id="ARBA00019841"/>
    </source>
</evidence>
<gene>
    <name evidence="9" type="primary">recJ</name>
    <name evidence="9" type="ORF">C7B47_02900</name>
</gene>
<evidence type="ECO:0000259" key="7">
    <source>
        <dbReference type="Pfam" id="PF02272"/>
    </source>
</evidence>
<keyword evidence="4" id="KW-0378">Hydrolase</keyword>
<comment type="similarity">
    <text evidence="1">Belongs to the RecJ family.</text>
</comment>
<dbReference type="NCBIfam" id="TIGR00644">
    <property type="entry name" value="recJ"/>
    <property type="match status" value="1"/>
</dbReference>
<dbReference type="EMBL" id="PXYX01000003">
    <property type="protein sequence ID" value="PSR29281.1"/>
    <property type="molecule type" value="Genomic_DNA"/>
</dbReference>
<dbReference type="InterPro" id="IPR051673">
    <property type="entry name" value="SSDNA_exonuclease_RecJ"/>
</dbReference>
<keyword evidence="5 9" id="KW-0269">Exonuclease</keyword>
<evidence type="ECO:0000256" key="4">
    <source>
        <dbReference type="ARBA" id="ARBA00022801"/>
    </source>
</evidence>
<dbReference type="InterPro" id="IPR001667">
    <property type="entry name" value="DDH_dom"/>
</dbReference>
<dbReference type="InterPro" id="IPR038763">
    <property type="entry name" value="DHH_sf"/>
</dbReference>
<comment type="caution">
    <text evidence="9">The sequence shown here is derived from an EMBL/GenBank/DDBJ whole genome shotgun (WGS) entry which is preliminary data.</text>
</comment>
<dbReference type="PANTHER" id="PTHR30255">
    <property type="entry name" value="SINGLE-STRANDED-DNA-SPECIFIC EXONUCLEASE RECJ"/>
    <property type="match status" value="1"/>
</dbReference>
<dbReference type="Gene3D" id="3.90.1640.30">
    <property type="match status" value="1"/>
</dbReference>
<dbReference type="Pfam" id="PF02272">
    <property type="entry name" value="DHHA1"/>
    <property type="match status" value="1"/>
</dbReference>
<reference evidence="9 10" key="1">
    <citation type="journal article" date="2014" name="BMC Genomics">
        <title>Comparison of environmental and isolate Sulfobacillus genomes reveals diverse carbon, sulfur, nitrogen, and hydrogen metabolisms.</title>
        <authorList>
            <person name="Justice N.B."/>
            <person name="Norman A."/>
            <person name="Brown C.T."/>
            <person name="Singh A."/>
            <person name="Thomas B.C."/>
            <person name="Banfield J.F."/>
        </authorList>
    </citation>
    <scope>NUCLEOTIDE SEQUENCE [LARGE SCALE GENOMIC DNA]</scope>
    <source>
        <strain evidence="9">AMDSBA5</strain>
    </source>
</reference>
<dbReference type="Pfam" id="PF17768">
    <property type="entry name" value="RecJ_OB"/>
    <property type="match status" value="1"/>
</dbReference>
<name>A0A2T2X459_SULTH</name>
<dbReference type="InterPro" id="IPR041122">
    <property type="entry name" value="RecJ_OB"/>
</dbReference>
<feature type="domain" description="RecJ OB" evidence="8">
    <location>
        <begin position="457"/>
        <end position="559"/>
    </location>
</feature>
<keyword evidence="3" id="KW-0540">Nuclease</keyword>
<protein>
    <recommendedName>
        <fullName evidence="2">Single-stranded-DNA-specific exonuclease RecJ</fullName>
    </recommendedName>
</protein>
<sequence length="770" mass="86546">MVNVTHYLNRPYRQAWTHDEDQESFRLFQQQVGLSEITAKILWLRNIRSLEDYRRLMLESRELSDPEQLPDLTKAVTFLENIRRDHKSIRVYGDYDADGVSATALMYQGLVWAGFPSVDYYIPNRFDEGYGLSSDAVVQAAAEGIDVLITVDCGSSSQEAADLAAQYGIDLIITDHHGLPPVLPRARALVNPERMNEPNRFSGVGVALQLLRALLHDDVPPWAYAVAAIGTVADIVPLTGDNRLIVQRGLQALDMGACPGVSALLGERIKPGQRIHVDDLGFFVGPHLNAAGRMGDATPAVGLLLASRKEDAEPLAALLREKNQVRRDIEQEVLRGALAQLASYDQRGLPPFVVLAGDEWHHGVIGIVASRIKDLVKRPVAIIGWEQDEGKGSARSVPGFHLLNHLAKHRDVFLKLGGHRGACGFSLVRQDPYELSLRFSRSLPEELLTQQFVDKTVDLRIKAEDLTPQVMDEFKALEPFGHGFERPQFAVVGTLDSLRLMGQDKQHVAMTLEDTTVRVVGFNQGDVASSFLVGMPIEFIGELVPNFFQGREEYQWRIHKLVNARAFDLKWRSYTRWEVAPATVSGRIIYVVNSTREQHRVAKDLGAVSWNHHWDYGTRLVQEEKLRARSTISVVVNQWGLWPEIRYWANHIIWLSAPASQQCLAMAASLLEVEGMMWVDPSLSPDPVVLKAKRLVPHRQTLARLWRARQQGFKPLIIGGRVFEELGLEAGVSGQKRRDLHDSPSYQRAHTTWQEILASWQKPVIEWAED</sequence>
<evidence type="ECO:0000259" key="6">
    <source>
        <dbReference type="Pfam" id="PF01368"/>
    </source>
</evidence>
<evidence type="ECO:0000313" key="10">
    <source>
        <dbReference type="Proteomes" id="UP000242705"/>
    </source>
</evidence>
<feature type="domain" description="DDH" evidence="6">
    <location>
        <begin position="89"/>
        <end position="212"/>
    </location>
</feature>
<dbReference type="Gene3D" id="3.10.310.30">
    <property type="match status" value="1"/>
</dbReference>
<dbReference type="GO" id="GO:0008409">
    <property type="term" value="F:5'-3' exonuclease activity"/>
    <property type="evidence" value="ECO:0007669"/>
    <property type="project" value="InterPro"/>
</dbReference>
<dbReference type="GO" id="GO:0003676">
    <property type="term" value="F:nucleic acid binding"/>
    <property type="evidence" value="ECO:0007669"/>
    <property type="project" value="InterPro"/>
</dbReference>
<dbReference type="AlphaFoldDB" id="A0A2T2X459"/>
<evidence type="ECO:0000256" key="3">
    <source>
        <dbReference type="ARBA" id="ARBA00022722"/>
    </source>
</evidence>
<dbReference type="InterPro" id="IPR003156">
    <property type="entry name" value="DHHA1_dom"/>
</dbReference>
<evidence type="ECO:0000313" key="9">
    <source>
        <dbReference type="EMBL" id="PSR29281.1"/>
    </source>
</evidence>
<evidence type="ECO:0000256" key="1">
    <source>
        <dbReference type="ARBA" id="ARBA00005915"/>
    </source>
</evidence>
<dbReference type="InterPro" id="IPR004610">
    <property type="entry name" value="RecJ"/>
</dbReference>
<dbReference type="PANTHER" id="PTHR30255:SF2">
    <property type="entry name" value="SINGLE-STRANDED-DNA-SPECIFIC EXONUCLEASE RECJ"/>
    <property type="match status" value="1"/>
</dbReference>
<dbReference type="Pfam" id="PF01368">
    <property type="entry name" value="DHH"/>
    <property type="match status" value="1"/>
</dbReference>
<dbReference type="GO" id="GO:0006310">
    <property type="term" value="P:DNA recombination"/>
    <property type="evidence" value="ECO:0007669"/>
    <property type="project" value="InterPro"/>
</dbReference>
<proteinExistence type="inferred from homology"/>
<dbReference type="GO" id="GO:0006281">
    <property type="term" value="P:DNA repair"/>
    <property type="evidence" value="ECO:0007669"/>
    <property type="project" value="InterPro"/>
</dbReference>
<evidence type="ECO:0000256" key="5">
    <source>
        <dbReference type="ARBA" id="ARBA00022839"/>
    </source>
</evidence>